<keyword evidence="4" id="KW-1185">Reference proteome</keyword>
<feature type="region of interest" description="Disordered" evidence="1">
    <location>
        <begin position="1"/>
        <end position="27"/>
    </location>
</feature>
<organism evidence="3 4">
    <name type="scientific">Nothophoma quercina</name>
    <dbReference type="NCBI Taxonomy" id="749835"/>
    <lineage>
        <taxon>Eukaryota</taxon>
        <taxon>Fungi</taxon>
        <taxon>Dikarya</taxon>
        <taxon>Ascomycota</taxon>
        <taxon>Pezizomycotina</taxon>
        <taxon>Dothideomycetes</taxon>
        <taxon>Pleosporomycetidae</taxon>
        <taxon>Pleosporales</taxon>
        <taxon>Pleosporineae</taxon>
        <taxon>Didymellaceae</taxon>
        <taxon>Nothophoma</taxon>
    </lineage>
</organism>
<feature type="transmembrane region" description="Helical" evidence="2">
    <location>
        <begin position="87"/>
        <end position="109"/>
    </location>
</feature>
<keyword evidence="2" id="KW-0472">Membrane</keyword>
<comment type="caution">
    <text evidence="3">The sequence shown here is derived from an EMBL/GenBank/DDBJ whole genome shotgun (WGS) entry which is preliminary data.</text>
</comment>
<proteinExistence type="predicted"/>
<evidence type="ECO:0000313" key="4">
    <source>
        <dbReference type="Proteomes" id="UP001521222"/>
    </source>
</evidence>
<evidence type="ECO:0000256" key="2">
    <source>
        <dbReference type="SAM" id="Phobius"/>
    </source>
</evidence>
<keyword evidence="2" id="KW-1133">Transmembrane helix</keyword>
<sequence>MPPPVRRAQLPRQALRPSNTRSTETTCPRQFSYKHPRQFLIAHPGSSRPQLPFLYPSGQHLSSGQIARLFSISANHKKFIKETAKLSVRYSILIFLASSCISIAGMGILSEQQERAFPSPHEWSLITRFRFRRGKWWQVPENNEEEGFPNWARVYDELDNALSRLEDPNTDGAGLAEQEEGGILVPGVGKAGLDITAKSEEWRQGYYEVLIGMAAAAERLEGWVTDKWRRNVWAPEFVESKSNPRPKAVLPGMPEVPDEDSRVPASDSPETFYLKIITTKGFTTHQRVAAALGYADWLSFKKLPDSAEEMYRWALDIAISGLPTPDPSAVIDRQTAVLSSTAPKELVTPNIVYAATNLGTFLAEQGRVAASLPILVSLLRARLSADDAPPLPNSNAKDSSLMGTALSLLKEPDYPPVPPSGDETLLRKEVDRCEEAALKNYIGEILFVTAKSPEQRQQGLSWVREGVSTSKIAQSLDPIHADDELRKKCEKCEEVGLESWGKIMTYLAAEARDKRDAATSGGLTGLAWKLWGTKKLEEDVENFEGEEEGVVMRLNKLRSKMLRDEYAEMDRKYARIFVF</sequence>
<evidence type="ECO:0000256" key="1">
    <source>
        <dbReference type="SAM" id="MobiDB-lite"/>
    </source>
</evidence>
<dbReference type="Proteomes" id="UP001521222">
    <property type="component" value="Unassembled WGS sequence"/>
</dbReference>
<name>A0ABR3S3P7_9PLEO</name>
<accession>A0ABR3S3P7</accession>
<keyword evidence="2" id="KW-0812">Transmembrane</keyword>
<feature type="region of interest" description="Disordered" evidence="1">
    <location>
        <begin position="243"/>
        <end position="265"/>
    </location>
</feature>
<protein>
    <submittedName>
        <fullName evidence="3">Uncharacterized protein</fullName>
    </submittedName>
</protein>
<feature type="compositionally biased region" description="Polar residues" evidence="1">
    <location>
        <begin position="16"/>
        <end position="27"/>
    </location>
</feature>
<evidence type="ECO:0000313" key="3">
    <source>
        <dbReference type="EMBL" id="KAL1611299.1"/>
    </source>
</evidence>
<gene>
    <name evidence="3" type="ORF">SLS59_000017</name>
</gene>
<reference evidence="3 4" key="1">
    <citation type="submission" date="2024-02" db="EMBL/GenBank/DDBJ databases">
        <title>De novo assembly and annotation of 12 fungi associated with fruit tree decline syndrome in Ontario, Canada.</title>
        <authorList>
            <person name="Sulman M."/>
            <person name="Ellouze W."/>
            <person name="Ilyukhin E."/>
        </authorList>
    </citation>
    <scope>NUCLEOTIDE SEQUENCE [LARGE SCALE GENOMIC DNA]</scope>
    <source>
        <strain evidence="3 4">M97-236</strain>
    </source>
</reference>
<dbReference type="EMBL" id="JAKIXB020000001">
    <property type="protein sequence ID" value="KAL1611299.1"/>
    <property type="molecule type" value="Genomic_DNA"/>
</dbReference>